<evidence type="ECO:0000313" key="2">
    <source>
        <dbReference type="Proteomes" id="UP000324021"/>
    </source>
</evidence>
<evidence type="ECO:0000313" key="1">
    <source>
        <dbReference type="EMBL" id="SDD89210.1"/>
    </source>
</evidence>
<gene>
    <name evidence="1" type="ORF">SAMN05192552_10661</name>
</gene>
<reference evidence="1 2" key="1">
    <citation type="submission" date="2016-10" db="EMBL/GenBank/DDBJ databases">
        <authorList>
            <person name="Varghese N."/>
            <person name="Submissions S."/>
        </authorList>
    </citation>
    <scope>NUCLEOTIDE SEQUENCE [LARGE SCALE GENOMIC DNA]</scope>
    <source>
        <strain evidence="1 2">CDM_1</strain>
    </source>
</reference>
<protein>
    <recommendedName>
        <fullName evidence="3">Competence protein CoiA-like family protein</fullName>
    </recommendedName>
</protein>
<evidence type="ECO:0008006" key="3">
    <source>
        <dbReference type="Google" id="ProtNLM"/>
    </source>
</evidence>
<dbReference type="AlphaFoldDB" id="A0A1G6YFS2"/>
<accession>A0A1G6YFS2</accession>
<dbReference type="Proteomes" id="UP000324021">
    <property type="component" value="Unassembled WGS sequence"/>
</dbReference>
<sequence>MPWIAIYEGEKRGPFQVPRKTDVECPTCKGRMRVWRESSDGKARHFKHIDGMGSGGGSSSAACETVAESDKHIKWKNLAAQRLLDEFSDNVGKCRVEMGLKAPISDKDRRVGDAVLLFEERDEQLGRGIVVEVQHKNHTKDIEATTADYVGQDLSIVWTYEDDYAIDRCKLTEIDLRKRAQDAVWPDYAPEESTWLEPQYNFKAHEPKWANAYDTGLTETTVPARLPPDYYDTKAREIWELQYWYHLFPASQRGFTYKYKAEKYIFEVRETLTDGPESTVRLPPEQCDELAMELWRSEEWDELFPQVTSERLDGLSLEYQSEVYLEELRDQLSSPVLEVRIPIEIGWIYSAWKNGLDQLSETKEQLPEPSEWNGTLDLDIERVDPEIRVRFPRQIDPSTKEVLRNIWCIFADNSFDNIVTLSDSNADRSCGECGCEARHYVQGESINGFYCTTCLAIK</sequence>
<dbReference type="EMBL" id="FMZP01000066">
    <property type="protein sequence ID" value="SDD89210.1"/>
    <property type="molecule type" value="Genomic_DNA"/>
</dbReference>
<proteinExistence type="predicted"/>
<name>A0A1G6YFS2_9EURY</name>
<organism evidence="1 2">
    <name type="scientific">Natrinema hispanicum</name>
    <dbReference type="NCBI Taxonomy" id="392421"/>
    <lineage>
        <taxon>Archaea</taxon>
        <taxon>Methanobacteriati</taxon>
        <taxon>Methanobacteriota</taxon>
        <taxon>Stenosarchaea group</taxon>
        <taxon>Halobacteria</taxon>
        <taxon>Halobacteriales</taxon>
        <taxon>Natrialbaceae</taxon>
        <taxon>Natrinema</taxon>
    </lineage>
</organism>